<evidence type="ECO:0000256" key="6">
    <source>
        <dbReference type="SAM" id="MobiDB-lite"/>
    </source>
</evidence>
<feature type="transmembrane region" description="Helical" evidence="7">
    <location>
        <begin position="182"/>
        <end position="205"/>
    </location>
</feature>
<evidence type="ECO:0000256" key="3">
    <source>
        <dbReference type="ARBA" id="ARBA00022692"/>
    </source>
</evidence>
<comment type="caution">
    <text evidence="8">The sequence shown here is derived from an EMBL/GenBank/DDBJ whole genome shotgun (WGS) entry which is preliminary data.</text>
</comment>
<comment type="subcellular location">
    <subcellularLocation>
        <location evidence="1">Membrane</location>
        <topology evidence="1">Multi-pass membrane protein</topology>
    </subcellularLocation>
</comment>
<organism evidence="8 9">
    <name type="scientific">Anaeramoeba flamelloides</name>
    <dbReference type="NCBI Taxonomy" id="1746091"/>
    <lineage>
        <taxon>Eukaryota</taxon>
        <taxon>Metamonada</taxon>
        <taxon>Anaeramoebidae</taxon>
        <taxon>Anaeramoeba</taxon>
    </lineage>
</organism>
<dbReference type="EMBL" id="JAOAOG010000331">
    <property type="protein sequence ID" value="KAJ6227909.1"/>
    <property type="molecule type" value="Genomic_DNA"/>
</dbReference>
<keyword evidence="8" id="KW-0675">Receptor</keyword>
<feature type="transmembrane region" description="Helical" evidence="7">
    <location>
        <begin position="243"/>
        <end position="262"/>
    </location>
</feature>
<evidence type="ECO:0000256" key="1">
    <source>
        <dbReference type="ARBA" id="ARBA00004141"/>
    </source>
</evidence>
<keyword evidence="9" id="KW-1185">Reference proteome</keyword>
<evidence type="ECO:0000313" key="9">
    <source>
        <dbReference type="Proteomes" id="UP001150062"/>
    </source>
</evidence>
<feature type="transmembrane region" description="Helical" evidence="7">
    <location>
        <begin position="315"/>
        <end position="334"/>
    </location>
</feature>
<keyword evidence="3 7" id="KW-0812">Transmembrane</keyword>
<feature type="transmembrane region" description="Helical" evidence="7">
    <location>
        <begin position="211"/>
        <end position="231"/>
    </location>
</feature>
<evidence type="ECO:0000256" key="2">
    <source>
        <dbReference type="ARBA" id="ARBA00007018"/>
    </source>
</evidence>
<dbReference type="PANTHER" id="PTHR20855">
    <property type="entry name" value="ADIPOR/PROGESTIN RECEPTOR-RELATED"/>
    <property type="match status" value="1"/>
</dbReference>
<keyword evidence="5 7" id="KW-0472">Membrane</keyword>
<feature type="region of interest" description="Disordered" evidence="6">
    <location>
        <begin position="36"/>
        <end position="63"/>
    </location>
</feature>
<feature type="transmembrane region" description="Helical" evidence="7">
    <location>
        <begin position="274"/>
        <end position="294"/>
    </location>
</feature>
<accession>A0ABQ8X9J2</accession>
<proteinExistence type="inferred from homology"/>
<keyword evidence="4 7" id="KW-1133">Transmembrane helix</keyword>
<reference evidence="8" key="1">
    <citation type="submission" date="2022-08" db="EMBL/GenBank/DDBJ databases">
        <title>Novel sulfate-reducing endosymbionts in the free-living metamonad Anaeramoeba.</title>
        <authorList>
            <person name="Jerlstrom-Hultqvist J."/>
            <person name="Cepicka I."/>
            <person name="Gallot-Lavallee L."/>
            <person name="Salas-Leiva D."/>
            <person name="Curtis B.A."/>
            <person name="Zahonova K."/>
            <person name="Pipaliya S."/>
            <person name="Dacks J."/>
            <person name="Roger A.J."/>
        </authorList>
    </citation>
    <scope>NUCLEOTIDE SEQUENCE</scope>
    <source>
        <strain evidence="8">Schooner1</strain>
    </source>
</reference>
<dbReference type="PANTHER" id="PTHR20855:SF52">
    <property type="entry name" value="ADIPONECTIN RECEPTOR PROTEIN"/>
    <property type="match status" value="1"/>
</dbReference>
<feature type="transmembrane region" description="Helical" evidence="7">
    <location>
        <begin position="146"/>
        <end position="170"/>
    </location>
</feature>
<feature type="transmembrane region" description="Helical" evidence="7">
    <location>
        <begin position="114"/>
        <end position="134"/>
    </location>
</feature>
<comment type="similarity">
    <text evidence="2">Belongs to the ADIPOR family.</text>
</comment>
<gene>
    <name evidence="8" type="ORF">M0813_09323</name>
</gene>
<name>A0ABQ8X9J2_9EUKA</name>
<sequence>MLDTDLNFSFSKNLYGKEITNILLNSGKVENKLQTSRQESKKQFYLKPQQKSNSKRKTKPNPTIKKPFIDLPLTTYSKLPKWLQFNEHIQSGYRFGYNVKNTFKSLFQYHNETVNIWTHLLGSLIFVFLILYTFKSEYLKDATFVSKLFVISSPISAIICLLSSTFYHLFEQSSLKSSVGFLKMDLTGILIMITFSTTPMVYFLMAYSNKIYYSYTIVLLSIGLFFVVSIWGGFSFINKMVKLRAFLFVVLSGYCLLLPLHARYLETSSYANYALYRLFLQYGSFGIGLIFYLTKFPECMTKSNKYDIFGSSHQIWHVWIIIASVITYYSMFFLCKCYTNFTNGIPNNVDWTQNFFRFQDLINTFN</sequence>
<dbReference type="InterPro" id="IPR004254">
    <property type="entry name" value="AdipoR/HlyIII-related"/>
</dbReference>
<dbReference type="Proteomes" id="UP001150062">
    <property type="component" value="Unassembled WGS sequence"/>
</dbReference>
<protein>
    <submittedName>
        <fullName evidence="8">Adiponectin receptor protein</fullName>
    </submittedName>
</protein>
<evidence type="ECO:0000256" key="5">
    <source>
        <dbReference type="ARBA" id="ARBA00023136"/>
    </source>
</evidence>
<evidence type="ECO:0000256" key="7">
    <source>
        <dbReference type="SAM" id="Phobius"/>
    </source>
</evidence>
<dbReference type="Pfam" id="PF03006">
    <property type="entry name" value="HlyIII"/>
    <property type="match status" value="1"/>
</dbReference>
<evidence type="ECO:0000313" key="8">
    <source>
        <dbReference type="EMBL" id="KAJ6227909.1"/>
    </source>
</evidence>
<evidence type="ECO:0000256" key="4">
    <source>
        <dbReference type="ARBA" id="ARBA00022989"/>
    </source>
</evidence>